<evidence type="ECO:0000256" key="2">
    <source>
        <dbReference type="ARBA" id="ARBA00001965"/>
    </source>
</evidence>
<dbReference type="AlphaFoldDB" id="A0A4E0RKM3"/>
<proteinExistence type="inferred from homology"/>
<dbReference type="PANTHER" id="PTHR42752">
    <property type="entry name" value="IMIDAZOLONEPROPIONASE"/>
    <property type="match status" value="1"/>
</dbReference>
<evidence type="ECO:0000256" key="3">
    <source>
        <dbReference type="ARBA" id="ARBA00004758"/>
    </source>
</evidence>
<evidence type="ECO:0000259" key="12">
    <source>
        <dbReference type="Pfam" id="PF01979"/>
    </source>
</evidence>
<dbReference type="InterPro" id="IPR005920">
    <property type="entry name" value="HutI"/>
</dbReference>
<dbReference type="UniPathway" id="UPA00379">
    <property type="reaction ID" value="UER00551"/>
</dbReference>
<keyword evidence="7" id="KW-0479">Metal-binding</keyword>
<dbReference type="Proteomes" id="UP000230066">
    <property type="component" value="Unassembled WGS sequence"/>
</dbReference>
<reference evidence="13" key="1">
    <citation type="submission" date="2019-03" db="EMBL/GenBank/DDBJ databases">
        <title>Improved annotation for the trematode Fasciola hepatica.</title>
        <authorList>
            <person name="Choi Y.-J."/>
            <person name="Martin J."/>
            <person name="Mitreva M."/>
        </authorList>
    </citation>
    <scope>NUCLEOTIDE SEQUENCE [LARGE SCALE GENOMIC DNA]</scope>
</reference>
<keyword evidence="14" id="KW-1185">Reference proteome</keyword>
<evidence type="ECO:0000256" key="7">
    <source>
        <dbReference type="ARBA" id="ARBA00022723"/>
    </source>
</evidence>
<dbReference type="GO" id="GO:0046872">
    <property type="term" value="F:metal ion binding"/>
    <property type="evidence" value="ECO:0007669"/>
    <property type="project" value="UniProtKB-KW"/>
</dbReference>
<keyword evidence="10" id="KW-0862">Zinc</keyword>
<dbReference type="NCBIfam" id="TIGR01224">
    <property type="entry name" value="hutI"/>
    <property type="match status" value="1"/>
</dbReference>
<dbReference type="PANTHER" id="PTHR42752:SF1">
    <property type="entry name" value="IMIDAZOLONEPROPIONASE-RELATED"/>
    <property type="match status" value="1"/>
</dbReference>
<gene>
    <name evidence="13" type="ORF">D915_002030</name>
</gene>
<comment type="similarity">
    <text evidence="4">Belongs to the metallo-dependent hydrolases superfamily. HutI family.</text>
</comment>
<dbReference type="InterPro" id="IPR011059">
    <property type="entry name" value="Metal-dep_hydrolase_composite"/>
</dbReference>
<comment type="catalytic activity">
    <reaction evidence="1">
        <text>4-imidazolone-5-propanoate + H2O = N-formimidoyl-L-glutamate</text>
        <dbReference type="Rhea" id="RHEA:23660"/>
        <dbReference type="ChEBI" id="CHEBI:15377"/>
        <dbReference type="ChEBI" id="CHEBI:58928"/>
        <dbReference type="ChEBI" id="CHEBI:77893"/>
        <dbReference type="EC" id="3.5.2.7"/>
    </reaction>
</comment>
<dbReference type="SUPFAM" id="SSF51556">
    <property type="entry name" value="Metallo-dependent hydrolases"/>
    <property type="match status" value="1"/>
</dbReference>
<dbReference type="EC" id="3.5.2.7" evidence="5"/>
<dbReference type="EMBL" id="JXXN02000512">
    <property type="protein sequence ID" value="THD27151.1"/>
    <property type="molecule type" value="Genomic_DNA"/>
</dbReference>
<evidence type="ECO:0000256" key="8">
    <source>
        <dbReference type="ARBA" id="ARBA00022801"/>
    </source>
</evidence>
<dbReference type="CDD" id="cd01296">
    <property type="entry name" value="Imidazolone-5PH"/>
    <property type="match status" value="1"/>
</dbReference>
<keyword evidence="9" id="KW-0369">Histidine metabolism</keyword>
<comment type="caution">
    <text evidence="13">The sequence shown here is derived from an EMBL/GenBank/DDBJ whole genome shotgun (WGS) entry which is preliminary data.</text>
</comment>
<evidence type="ECO:0000256" key="9">
    <source>
        <dbReference type="ARBA" id="ARBA00022808"/>
    </source>
</evidence>
<dbReference type="GO" id="GO:0005737">
    <property type="term" value="C:cytoplasm"/>
    <property type="evidence" value="ECO:0007669"/>
    <property type="project" value="InterPro"/>
</dbReference>
<evidence type="ECO:0000256" key="11">
    <source>
        <dbReference type="ARBA" id="ARBA00023004"/>
    </source>
</evidence>
<dbReference type="Pfam" id="PF01979">
    <property type="entry name" value="Amidohydro_1"/>
    <property type="match status" value="1"/>
</dbReference>
<protein>
    <recommendedName>
        <fullName evidence="6">Probable imidazolonepropionase</fullName>
        <ecNumber evidence="5">3.5.2.7</ecNumber>
    </recommendedName>
</protein>
<dbReference type="SUPFAM" id="SSF51338">
    <property type="entry name" value="Composite domain of metallo-dependent hydrolases"/>
    <property type="match status" value="1"/>
</dbReference>
<dbReference type="Gene3D" id="2.30.40.10">
    <property type="entry name" value="Urease, subunit C, domain 1"/>
    <property type="match status" value="1"/>
</dbReference>
<dbReference type="FunFam" id="3.20.20.140:FF:000007">
    <property type="entry name" value="Imidazolonepropionase"/>
    <property type="match status" value="1"/>
</dbReference>
<accession>A0A4E0RKM3</accession>
<dbReference type="InterPro" id="IPR006680">
    <property type="entry name" value="Amidohydro-rel"/>
</dbReference>
<comment type="cofactor">
    <cofactor evidence="2">
        <name>Fe(3+)</name>
        <dbReference type="ChEBI" id="CHEBI:29034"/>
    </cofactor>
</comment>
<feature type="domain" description="Amidohydrolase-related" evidence="12">
    <location>
        <begin position="76"/>
        <end position="419"/>
    </location>
</feature>
<keyword evidence="8" id="KW-0378">Hydrolase</keyword>
<comment type="pathway">
    <text evidence="3">Amino-acid degradation; L-histidine degradation into L-glutamate; N-formimidoyl-L-glutamate from L-histidine: step 3/3.</text>
</comment>
<evidence type="ECO:0000256" key="10">
    <source>
        <dbReference type="ARBA" id="ARBA00022833"/>
    </source>
</evidence>
<evidence type="ECO:0000313" key="13">
    <source>
        <dbReference type="EMBL" id="THD27151.1"/>
    </source>
</evidence>
<evidence type="ECO:0000256" key="1">
    <source>
        <dbReference type="ARBA" id="ARBA00000853"/>
    </source>
</evidence>
<sequence length="430" mass="46854">MRTFVRNIRTIVNVLKPGEKVKFDEMDKIEIITSGSGSTLAILTQDGDIVDFGEEECILRKKKESDNVIDCRGGCVIPGFVDAHTHPVWAGDRLHEFTLRLKGASNMEIHEAGGGIQFTVSKTSEASEDLLYDILKERIKRMIRKGTTTMECKTGYGLQWPAEEKLLRVLNKAKAQLPIDMSITFLAAHSIPKGTNANQFTECIINEQIPNLRELMIRGDVQVDNIDVICEKGVFDLNQSQRILEAGQNIGLNVNFHADESSPLGGAELAGRLKARAASHLEEASPAGVAAMAASGTAAVLLPTTAHLLRLRPPPARAILQAGVPVALGTDFNPNVFCLSMPVVMYLACTMLTMTPDEALVASTINAAYSLNMSDRVGAITVGRQADLVVLDCDRWENIIYQLGEADELITHVIKKGQLIFSKTDGFIGI</sequence>
<name>A0A4E0RKM3_FASHE</name>
<dbReference type="GO" id="GO:0019556">
    <property type="term" value="P:L-histidine catabolic process to glutamate and formamide"/>
    <property type="evidence" value="ECO:0007669"/>
    <property type="project" value="UniProtKB-UniPathway"/>
</dbReference>
<evidence type="ECO:0000313" key="14">
    <source>
        <dbReference type="Proteomes" id="UP000230066"/>
    </source>
</evidence>
<dbReference type="GO" id="GO:0019557">
    <property type="term" value="P:L-histidine catabolic process to glutamate and formate"/>
    <property type="evidence" value="ECO:0007669"/>
    <property type="project" value="UniProtKB-UniPathway"/>
</dbReference>
<keyword evidence="11" id="KW-0408">Iron</keyword>
<dbReference type="InterPro" id="IPR032466">
    <property type="entry name" value="Metal_Hydrolase"/>
</dbReference>
<evidence type="ECO:0000256" key="4">
    <source>
        <dbReference type="ARBA" id="ARBA00008002"/>
    </source>
</evidence>
<evidence type="ECO:0000256" key="6">
    <source>
        <dbReference type="ARBA" id="ARBA00013406"/>
    </source>
</evidence>
<dbReference type="GO" id="GO:0050480">
    <property type="term" value="F:imidazolonepropionase activity"/>
    <property type="evidence" value="ECO:0007669"/>
    <property type="project" value="UniProtKB-EC"/>
</dbReference>
<dbReference type="Gene3D" id="3.20.20.140">
    <property type="entry name" value="Metal-dependent hydrolases"/>
    <property type="match status" value="1"/>
</dbReference>
<evidence type="ECO:0000256" key="5">
    <source>
        <dbReference type="ARBA" id="ARBA00012864"/>
    </source>
</evidence>
<organism evidence="13 14">
    <name type="scientific">Fasciola hepatica</name>
    <name type="common">Liver fluke</name>
    <dbReference type="NCBI Taxonomy" id="6192"/>
    <lineage>
        <taxon>Eukaryota</taxon>
        <taxon>Metazoa</taxon>
        <taxon>Spiralia</taxon>
        <taxon>Lophotrochozoa</taxon>
        <taxon>Platyhelminthes</taxon>
        <taxon>Trematoda</taxon>
        <taxon>Digenea</taxon>
        <taxon>Plagiorchiida</taxon>
        <taxon>Echinostomata</taxon>
        <taxon>Echinostomatoidea</taxon>
        <taxon>Fasciolidae</taxon>
        <taxon>Fasciola</taxon>
    </lineage>
</organism>